<feature type="transmembrane region" description="Helical" evidence="6">
    <location>
        <begin position="219"/>
        <end position="240"/>
    </location>
</feature>
<evidence type="ECO:0000259" key="8">
    <source>
        <dbReference type="Pfam" id="PF05041"/>
    </source>
</evidence>
<dbReference type="Proteomes" id="UP001460270">
    <property type="component" value="Unassembled WGS sequence"/>
</dbReference>
<feature type="transmembrane region" description="Helical" evidence="6">
    <location>
        <begin position="125"/>
        <end position="148"/>
    </location>
</feature>
<keyword evidence="4 6" id="KW-1133">Transmembrane helix</keyword>
<comment type="caution">
    <text evidence="9">The sequence shown here is derived from an EMBL/GenBank/DDBJ whole genome shotgun (WGS) entry which is preliminary data.</text>
</comment>
<evidence type="ECO:0000313" key="9">
    <source>
        <dbReference type="EMBL" id="KAK7904382.1"/>
    </source>
</evidence>
<feature type="transmembrane region" description="Helical" evidence="6">
    <location>
        <begin position="99"/>
        <end position="119"/>
    </location>
</feature>
<comment type="similarity">
    <text evidence="2 6">Belongs to the pecanex family.</text>
</comment>
<feature type="region of interest" description="Disordered" evidence="7">
    <location>
        <begin position="802"/>
        <end position="823"/>
    </location>
</feature>
<dbReference type="Pfam" id="PF05041">
    <property type="entry name" value="Pecanex_C"/>
    <property type="match status" value="1"/>
</dbReference>
<accession>A0AAW0NXY8</accession>
<evidence type="ECO:0000256" key="6">
    <source>
        <dbReference type="RuleBase" id="RU367089"/>
    </source>
</evidence>
<evidence type="ECO:0000256" key="3">
    <source>
        <dbReference type="ARBA" id="ARBA00022692"/>
    </source>
</evidence>
<evidence type="ECO:0000256" key="7">
    <source>
        <dbReference type="SAM" id="MobiDB-lite"/>
    </source>
</evidence>
<protein>
    <recommendedName>
        <fullName evidence="6">Pecanex-like protein</fullName>
    </recommendedName>
</protein>
<feature type="transmembrane region" description="Helical" evidence="6">
    <location>
        <begin position="367"/>
        <end position="392"/>
    </location>
</feature>
<reference evidence="10" key="1">
    <citation type="submission" date="2024-04" db="EMBL/GenBank/DDBJ databases">
        <title>Salinicola lusitanus LLJ914,a marine bacterium isolated from the Okinawa Trough.</title>
        <authorList>
            <person name="Li J."/>
        </authorList>
    </citation>
    <scope>NUCLEOTIDE SEQUENCE [LARGE SCALE GENOMIC DNA]</scope>
</reference>
<evidence type="ECO:0000313" key="10">
    <source>
        <dbReference type="Proteomes" id="UP001460270"/>
    </source>
</evidence>
<feature type="transmembrane region" description="Helical" evidence="6">
    <location>
        <begin position="193"/>
        <end position="213"/>
    </location>
</feature>
<name>A0AAW0NXY8_9GOBI</name>
<feature type="transmembrane region" description="Helical" evidence="6">
    <location>
        <begin position="413"/>
        <end position="434"/>
    </location>
</feature>
<keyword evidence="10" id="KW-1185">Reference proteome</keyword>
<evidence type="ECO:0000256" key="4">
    <source>
        <dbReference type="ARBA" id="ARBA00022989"/>
    </source>
</evidence>
<gene>
    <name evidence="9" type="ORF">WMY93_016989</name>
</gene>
<dbReference type="InterPro" id="IPR039797">
    <property type="entry name" value="Pecanex"/>
</dbReference>
<dbReference type="AlphaFoldDB" id="A0AAW0NXY8"/>
<feature type="transmembrane region" description="Helical" evidence="6">
    <location>
        <begin position="520"/>
        <end position="539"/>
    </location>
</feature>
<dbReference type="PANTHER" id="PTHR12372:SF6">
    <property type="entry name" value="PECANEX-LIKE PROTEIN 4"/>
    <property type="match status" value="1"/>
</dbReference>
<feature type="transmembrane region" description="Helical" evidence="6">
    <location>
        <begin position="293"/>
        <end position="314"/>
    </location>
</feature>
<sequence>MKTTSICELLCYKTIPSGRSLPVASCEATSCEDECLNSFSYEEMTCHPFGNGQNGPDVPLLNEYKQEFFWKRFPQTLLGGPRFKLGYCAPPYVYVNQAVLFLTPWLFGGISTLLCQLQLLQELHAAVLAGLLMFGVAAGVQALALYAVRKNATVERLGVNNILADEDEVEFTHCVSPETVHFIAPGKRFGLNVVLHTVLAGALCGFGTWYVFLSRLATLYNSIGASLVIFVLSWVTLCIAEYSLIVNTATETATFQAQDTYEITPLTRPVYIFIFISVDLAERYSGAVPELHLASQILHVLFLFLPLLWALGMLPPLDALLLWAMEQILVFGLGGSPMSSNLRLLLMFGVSSGVTICNYFIPSTMALLIFSVSMGFLLSLDLSQTIVFFMSRGSPAPPPPPSSFGWTLGSREILLYISLMLVAGIEAGLLHHFLGTAQSLSFVGEPQILVGYFLLVVFCLSWALREVQGAYLFGGLFLNPFYPKGMSNIQTFKIATRNFIWLQHSDESSSVLVWQSTEDALLHIVVVVLLRLVAGAKVLQVWDSLGTGIQLLLVGLLMDRLTQFLHKLKFSVTVLVTSWTEKKQRRQSAGTLLALNASLWPLPLLPLFTLPIFLVGFPRPQRSWPGPVGTACPCPDSVFYQQMSASLTSALRMAFARGSLGSLVPGSHFLGRFQDRMVWIMILERGYGYCTVNIKGLELQETSCHTVEARRVDEVFETAFERPEQMGLSRGFNLHWGNALTPCAALSVRVYSDARNVLSGIIDSHDNLKKLQNDFLKALVWLLLRYCVQKHKGFFWTCDNGSGRKSQSSQPAHTAYDSSSTSFGDWSDEDDLFGPQTTKRTVALVTAEAHCGSTALQPGASLPGSVEMDSLFENMALSALQPLQPLGLGIGLPAEDRGSHSEVFGERLTSLPPLNFSCPQSDIFNVPSGWRTAPLLPSRLQQLKSLFPEDWFRFVLGRFGPTVQSDSTEDMTKALKEDETLKELHWHVTMSCLVSLGAESAFTSPSYVYRLYCGDIPWTESLDWLSSCKELYQIALQAFRYSFKLLFDQASLGPMESPEELFSTLEEYERDCVLREKPFLFSLGHDLTMGTYTGRVLSLQEQLVQVGRLNGEGVRGQWANLSWELLYATNDDEERYSIQAHPFLLRNLTVQAADPPLGYPIYSSVPLHFPSL</sequence>
<feature type="transmembrane region" description="Helical" evidence="6">
    <location>
        <begin position="344"/>
        <end position="361"/>
    </location>
</feature>
<evidence type="ECO:0000256" key="2">
    <source>
        <dbReference type="ARBA" id="ARBA00010170"/>
    </source>
</evidence>
<feature type="transmembrane region" description="Helical" evidence="6">
    <location>
        <begin position="446"/>
        <end position="464"/>
    </location>
</feature>
<feature type="transmembrane region" description="Helical" evidence="6">
    <location>
        <begin position="592"/>
        <end position="617"/>
    </location>
</feature>
<evidence type="ECO:0000256" key="5">
    <source>
        <dbReference type="ARBA" id="ARBA00023136"/>
    </source>
</evidence>
<keyword evidence="5 6" id="KW-0472">Membrane</keyword>
<keyword evidence="3 6" id="KW-0812">Transmembrane</keyword>
<evidence type="ECO:0000256" key="1">
    <source>
        <dbReference type="ARBA" id="ARBA00004141"/>
    </source>
</evidence>
<organism evidence="9 10">
    <name type="scientific">Mugilogobius chulae</name>
    <name type="common">yellowstripe goby</name>
    <dbReference type="NCBI Taxonomy" id="88201"/>
    <lineage>
        <taxon>Eukaryota</taxon>
        <taxon>Metazoa</taxon>
        <taxon>Chordata</taxon>
        <taxon>Craniata</taxon>
        <taxon>Vertebrata</taxon>
        <taxon>Euteleostomi</taxon>
        <taxon>Actinopterygii</taxon>
        <taxon>Neopterygii</taxon>
        <taxon>Teleostei</taxon>
        <taxon>Neoteleostei</taxon>
        <taxon>Acanthomorphata</taxon>
        <taxon>Gobiaria</taxon>
        <taxon>Gobiiformes</taxon>
        <taxon>Gobioidei</taxon>
        <taxon>Gobiidae</taxon>
        <taxon>Gobionellinae</taxon>
        <taxon>Mugilogobius</taxon>
    </lineage>
</organism>
<proteinExistence type="inferred from homology"/>
<dbReference type="InterPro" id="IPR007735">
    <property type="entry name" value="Pecanex_C"/>
</dbReference>
<feature type="domain" description="Pecanex C-terminal" evidence="8">
    <location>
        <begin position="1070"/>
        <end position="1164"/>
    </location>
</feature>
<dbReference type="EMBL" id="JBBPFD010000012">
    <property type="protein sequence ID" value="KAK7904382.1"/>
    <property type="molecule type" value="Genomic_DNA"/>
</dbReference>
<comment type="subcellular location">
    <subcellularLocation>
        <location evidence="1 6">Membrane</location>
        <topology evidence="1 6">Multi-pass membrane protein</topology>
    </subcellularLocation>
</comment>
<dbReference type="GO" id="GO:0016020">
    <property type="term" value="C:membrane"/>
    <property type="evidence" value="ECO:0007669"/>
    <property type="project" value="UniProtKB-SubCell"/>
</dbReference>
<dbReference type="PANTHER" id="PTHR12372">
    <property type="entry name" value="PECANEX"/>
    <property type="match status" value="1"/>
</dbReference>